<dbReference type="Gene3D" id="3.10.105.10">
    <property type="entry name" value="Dipeptide-binding Protein, Domain 3"/>
    <property type="match status" value="1"/>
</dbReference>
<comment type="similarity">
    <text evidence="2">Belongs to the bacterial solute-binding protein 5 family.</text>
</comment>
<reference evidence="6 7" key="1">
    <citation type="submission" date="2021-05" db="EMBL/GenBank/DDBJ databases">
        <title>Roseococcus sp. XZZS9, whole genome shotgun sequencing project.</title>
        <authorList>
            <person name="Zhao G."/>
            <person name="Shen L."/>
        </authorList>
    </citation>
    <scope>NUCLEOTIDE SEQUENCE [LARGE SCALE GENOMIC DNA]</scope>
    <source>
        <strain evidence="6 7">XZZS9</strain>
    </source>
</reference>
<dbReference type="PROSITE" id="PS51318">
    <property type="entry name" value="TAT"/>
    <property type="match status" value="1"/>
</dbReference>
<feature type="signal peptide" evidence="4">
    <location>
        <begin position="1"/>
        <end position="25"/>
    </location>
</feature>
<gene>
    <name evidence="6" type="ORF">KHU32_12645</name>
</gene>
<evidence type="ECO:0000256" key="2">
    <source>
        <dbReference type="ARBA" id="ARBA00005695"/>
    </source>
</evidence>
<proteinExistence type="inferred from homology"/>
<evidence type="ECO:0000256" key="4">
    <source>
        <dbReference type="SAM" id="SignalP"/>
    </source>
</evidence>
<accession>A0ABS5QDM7</accession>
<keyword evidence="7" id="KW-1185">Reference proteome</keyword>
<feature type="domain" description="Solute-binding protein family 5" evidence="5">
    <location>
        <begin position="73"/>
        <end position="436"/>
    </location>
</feature>
<sequence length="527" mass="58879">MIQRRHVLAGAGALSVAGLAGPSLAQPANARVVRHIPHANLSTIDPFWSSALIVRNYGYLVYDQLYGLDNDFKPQPQMVQGHSVENDGLLWKFTLRPNLRFHDNEPVRGSDVIASIRRWARRDAFGQTMLARTVEMRAPTDTTFEIQLNKPFPKMIDAFAKITTPCLFVMPERVARTDPFQQITDLVGSGPYRFIRNEWNPGSKAVFEKWPGYVPRTEGTTQQTSGPKVAHFERVEWQIISDVATAAAALQSGETDWWEQPTGDFLPQLNRNRNLKVEVADVLGLIGIIRPNHLTEPFNNPAVRRAVITAINQIDCMTPVIGNTELIRDNVGFFAPASPLASDVGMDRLKKSVEQARRELQAAGAIGAKLVLMNATDLASINSSTLVVADTFQRMGFNVDYAATDWGTVLQRRATKNPLEQGGWSAFCTFWSAFDHWTPAGHNSIRGNGAEAWVGWPDIPALEAKRDEWFDAPNLDAEQAATREMQRIAFDQVPYMPMGQYFQPTAYRANITGVLRGPPQFHNIRRT</sequence>
<dbReference type="PANTHER" id="PTHR30290">
    <property type="entry name" value="PERIPLASMIC BINDING COMPONENT OF ABC TRANSPORTER"/>
    <property type="match status" value="1"/>
</dbReference>
<feature type="chain" id="PRO_5045920314" evidence="4">
    <location>
        <begin position="26"/>
        <end position="527"/>
    </location>
</feature>
<comment type="caution">
    <text evidence="6">The sequence shown here is derived from an EMBL/GenBank/DDBJ whole genome shotgun (WGS) entry which is preliminary data.</text>
</comment>
<dbReference type="InterPro" id="IPR039424">
    <property type="entry name" value="SBP_5"/>
</dbReference>
<evidence type="ECO:0000313" key="6">
    <source>
        <dbReference type="EMBL" id="MBS7811789.1"/>
    </source>
</evidence>
<organism evidence="6 7">
    <name type="scientific">Roseococcus pinisoli</name>
    <dbReference type="NCBI Taxonomy" id="2835040"/>
    <lineage>
        <taxon>Bacteria</taxon>
        <taxon>Pseudomonadati</taxon>
        <taxon>Pseudomonadota</taxon>
        <taxon>Alphaproteobacteria</taxon>
        <taxon>Acetobacterales</taxon>
        <taxon>Roseomonadaceae</taxon>
        <taxon>Roseococcus</taxon>
    </lineage>
</organism>
<comment type="subcellular location">
    <subcellularLocation>
        <location evidence="1">Periplasm</location>
    </subcellularLocation>
</comment>
<dbReference type="PANTHER" id="PTHR30290:SF38">
    <property type="entry name" value="D,D-DIPEPTIDE-BINDING PERIPLASMIC PROTEIN DDPA-RELATED"/>
    <property type="match status" value="1"/>
</dbReference>
<dbReference type="CDD" id="cd08502">
    <property type="entry name" value="PBP2_NikA_DppA_OppA_like_16"/>
    <property type="match status" value="1"/>
</dbReference>
<keyword evidence="3 4" id="KW-0732">Signal</keyword>
<evidence type="ECO:0000256" key="3">
    <source>
        <dbReference type="ARBA" id="ARBA00022729"/>
    </source>
</evidence>
<protein>
    <submittedName>
        <fullName evidence="6">ABC transporter substrate-binding protein</fullName>
    </submittedName>
</protein>
<dbReference type="InterPro" id="IPR030678">
    <property type="entry name" value="Peptide/Ni-bd"/>
</dbReference>
<dbReference type="Pfam" id="PF00496">
    <property type="entry name" value="SBP_bac_5"/>
    <property type="match status" value="1"/>
</dbReference>
<dbReference type="Gene3D" id="3.40.190.10">
    <property type="entry name" value="Periplasmic binding protein-like II"/>
    <property type="match status" value="1"/>
</dbReference>
<dbReference type="EMBL" id="JAHCDA010000002">
    <property type="protein sequence ID" value="MBS7811789.1"/>
    <property type="molecule type" value="Genomic_DNA"/>
</dbReference>
<name>A0ABS5QDM7_9PROT</name>
<dbReference type="InterPro" id="IPR006311">
    <property type="entry name" value="TAT_signal"/>
</dbReference>
<dbReference type="SUPFAM" id="SSF53850">
    <property type="entry name" value="Periplasmic binding protein-like II"/>
    <property type="match status" value="1"/>
</dbReference>
<evidence type="ECO:0000313" key="7">
    <source>
        <dbReference type="Proteomes" id="UP000766336"/>
    </source>
</evidence>
<dbReference type="PIRSF" id="PIRSF002741">
    <property type="entry name" value="MppA"/>
    <property type="match status" value="1"/>
</dbReference>
<dbReference type="Proteomes" id="UP000766336">
    <property type="component" value="Unassembled WGS sequence"/>
</dbReference>
<dbReference type="InterPro" id="IPR000914">
    <property type="entry name" value="SBP_5_dom"/>
</dbReference>
<evidence type="ECO:0000256" key="1">
    <source>
        <dbReference type="ARBA" id="ARBA00004418"/>
    </source>
</evidence>
<evidence type="ECO:0000259" key="5">
    <source>
        <dbReference type="Pfam" id="PF00496"/>
    </source>
</evidence>